<evidence type="ECO:0000313" key="1">
    <source>
        <dbReference type="EMBL" id="CAK7344339.1"/>
    </source>
</evidence>
<reference evidence="1 2" key="1">
    <citation type="submission" date="2024-01" db="EMBL/GenBank/DDBJ databases">
        <authorList>
            <person name="Waweru B."/>
        </authorList>
    </citation>
    <scope>NUCLEOTIDE SEQUENCE [LARGE SCALE GENOMIC DNA]</scope>
</reference>
<gene>
    <name evidence="1" type="ORF">DCAF_LOCUS17742</name>
</gene>
<protein>
    <submittedName>
        <fullName evidence="1">Uncharacterized protein</fullName>
    </submittedName>
</protein>
<dbReference type="AlphaFoldDB" id="A0AAV1S102"/>
<organism evidence="1 2">
    <name type="scientific">Dovyalis caffra</name>
    <dbReference type="NCBI Taxonomy" id="77055"/>
    <lineage>
        <taxon>Eukaryota</taxon>
        <taxon>Viridiplantae</taxon>
        <taxon>Streptophyta</taxon>
        <taxon>Embryophyta</taxon>
        <taxon>Tracheophyta</taxon>
        <taxon>Spermatophyta</taxon>
        <taxon>Magnoliopsida</taxon>
        <taxon>eudicotyledons</taxon>
        <taxon>Gunneridae</taxon>
        <taxon>Pentapetalae</taxon>
        <taxon>rosids</taxon>
        <taxon>fabids</taxon>
        <taxon>Malpighiales</taxon>
        <taxon>Salicaceae</taxon>
        <taxon>Flacourtieae</taxon>
        <taxon>Dovyalis</taxon>
    </lineage>
</organism>
<dbReference type="Proteomes" id="UP001314170">
    <property type="component" value="Unassembled WGS sequence"/>
</dbReference>
<keyword evidence="2" id="KW-1185">Reference proteome</keyword>
<dbReference type="EMBL" id="CAWUPB010001161">
    <property type="protein sequence ID" value="CAK7344339.1"/>
    <property type="molecule type" value="Genomic_DNA"/>
</dbReference>
<sequence length="52" mass="5856">MELAAASCSNDLNNLTESSKKAQIFLVQRGMDMYVHYYSKELDQSGIEVTPK</sequence>
<name>A0AAV1S102_9ROSI</name>
<evidence type="ECO:0000313" key="2">
    <source>
        <dbReference type="Proteomes" id="UP001314170"/>
    </source>
</evidence>
<proteinExistence type="predicted"/>
<accession>A0AAV1S102</accession>
<comment type="caution">
    <text evidence="1">The sequence shown here is derived from an EMBL/GenBank/DDBJ whole genome shotgun (WGS) entry which is preliminary data.</text>
</comment>